<evidence type="ECO:0000256" key="1">
    <source>
        <dbReference type="ARBA" id="ARBA00003798"/>
    </source>
</evidence>
<keyword evidence="11" id="KW-1185">Reference proteome</keyword>
<dbReference type="GO" id="GO:0005634">
    <property type="term" value="C:nucleus"/>
    <property type="evidence" value="ECO:0007669"/>
    <property type="project" value="TreeGrafter"/>
</dbReference>
<proteinExistence type="inferred from homology"/>
<dbReference type="InterPro" id="IPR045116">
    <property type="entry name" value="Clp1/Grc3"/>
</dbReference>
<dbReference type="Proteomes" id="UP000799424">
    <property type="component" value="Unassembled WGS sequence"/>
</dbReference>
<dbReference type="PANTHER" id="PTHR12755">
    <property type="entry name" value="CLEAVAGE/POLYADENYLATION FACTOR IA SUBUNIT CLP1P"/>
    <property type="match status" value="1"/>
</dbReference>
<evidence type="ECO:0000256" key="8">
    <source>
        <dbReference type="ARBA" id="ARBA00022840"/>
    </source>
</evidence>
<dbReference type="EMBL" id="MU006224">
    <property type="protein sequence ID" value="KAF2827680.1"/>
    <property type="molecule type" value="Genomic_DNA"/>
</dbReference>
<protein>
    <recommendedName>
        <fullName evidence="4">Polynucleotide 5'-hydroxyl-kinase GRC3</fullName>
    </recommendedName>
    <alternativeName>
        <fullName evidence="3">Polynucleotide 5'-hydroxyl-kinase grc3</fullName>
    </alternativeName>
</protein>
<dbReference type="Pfam" id="PF16575">
    <property type="entry name" value="CLP1_P"/>
    <property type="match status" value="1"/>
</dbReference>
<keyword evidence="7" id="KW-0418">Kinase</keyword>
<keyword evidence="8" id="KW-0067">ATP-binding</keyword>
<dbReference type="SUPFAM" id="SSF52540">
    <property type="entry name" value="P-loop containing nucleoside triphosphate hydrolases"/>
    <property type="match status" value="1"/>
</dbReference>
<accession>A0A6A7A2X8</accession>
<evidence type="ECO:0000313" key="10">
    <source>
        <dbReference type="EMBL" id="KAF2827680.1"/>
    </source>
</evidence>
<dbReference type="InterPro" id="IPR027417">
    <property type="entry name" value="P-loop_NTPase"/>
</dbReference>
<evidence type="ECO:0000256" key="2">
    <source>
        <dbReference type="ARBA" id="ARBA00011003"/>
    </source>
</evidence>
<dbReference type="GO" id="GO:0005524">
    <property type="term" value="F:ATP binding"/>
    <property type="evidence" value="ECO:0007669"/>
    <property type="project" value="UniProtKB-KW"/>
</dbReference>
<dbReference type="InterPro" id="IPR032319">
    <property type="entry name" value="CLP1_P"/>
</dbReference>
<keyword evidence="5" id="KW-0808">Transferase</keyword>
<evidence type="ECO:0000256" key="7">
    <source>
        <dbReference type="ARBA" id="ARBA00022777"/>
    </source>
</evidence>
<organism evidence="10 11">
    <name type="scientific">Ophiobolus disseminans</name>
    <dbReference type="NCBI Taxonomy" id="1469910"/>
    <lineage>
        <taxon>Eukaryota</taxon>
        <taxon>Fungi</taxon>
        <taxon>Dikarya</taxon>
        <taxon>Ascomycota</taxon>
        <taxon>Pezizomycotina</taxon>
        <taxon>Dothideomycetes</taxon>
        <taxon>Pleosporomycetidae</taxon>
        <taxon>Pleosporales</taxon>
        <taxon>Pleosporineae</taxon>
        <taxon>Phaeosphaeriaceae</taxon>
        <taxon>Ophiobolus</taxon>
    </lineage>
</organism>
<evidence type="ECO:0000313" key="11">
    <source>
        <dbReference type="Proteomes" id="UP000799424"/>
    </source>
</evidence>
<comment type="function">
    <text evidence="1">Polynucleotide 5'-kinase involved in rRNA processing.</text>
</comment>
<name>A0A6A7A2X8_9PLEO</name>
<sequence>MPEPEYLESDEEPLAIQQNLKLCNWRSNKQDILSDTDTELTVRLNKHTTIALIGSFQFKVLRGAVNVNGANIEVLSRDGQKDHVHTAYVPATHPISKIRGLDSVNQVQFITCKEPVPLASISPVFSDIWSSRLETNGRSFSVITESGDDALARPLRPETTSEDWLRVIEECASDPSVIIVLGPSTSGKSTFARRLLNRHLTGQGKSSRPVPAVCYLSLDPIKPEYTPLGQISLTVVRSLNLGPAFTHPAAYMGSSGSDCVQTVRSHAVSANFVNHQDHYRACAEDLFLAYKNLRARDPLLPLIINMSSYLYGTDVAFLTELLTRFKPHHAVHLEDTQAINIEQAAKLHAIQTAISQYRGTIHEITAHVPASVPMRTNAELRAMHMQSYFHLRKISTGDDSTLAWTPDPLSSMVPWEFCFEETFERMQDFVGFAMYSEPVEPASLAHALNGSIVQIVESTSSAIPTPFTSLPRTNKYHIPYFEKADRTGLVEPLDPKTSKIVCTALIRGFDPEKRVVQIFVPKTHEALLYNLVPERTVFVGGCCESPEWAYLEDAYAGSATATGMNDGDRRPWVEGMGDMDDMGYLNTVRRVRKFQT</sequence>
<evidence type="ECO:0000256" key="4">
    <source>
        <dbReference type="ARBA" id="ARBA00019824"/>
    </source>
</evidence>
<dbReference type="PANTHER" id="PTHR12755:SF3">
    <property type="entry name" value="POLYNUCLEOTIDE 5'-HYDROXYL-KINASE NOL9"/>
    <property type="match status" value="1"/>
</dbReference>
<reference evidence="10" key="1">
    <citation type="journal article" date="2020" name="Stud. Mycol.">
        <title>101 Dothideomycetes genomes: a test case for predicting lifestyles and emergence of pathogens.</title>
        <authorList>
            <person name="Haridas S."/>
            <person name="Albert R."/>
            <person name="Binder M."/>
            <person name="Bloem J."/>
            <person name="Labutti K."/>
            <person name="Salamov A."/>
            <person name="Andreopoulos B."/>
            <person name="Baker S."/>
            <person name="Barry K."/>
            <person name="Bills G."/>
            <person name="Bluhm B."/>
            <person name="Cannon C."/>
            <person name="Castanera R."/>
            <person name="Culley D."/>
            <person name="Daum C."/>
            <person name="Ezra D."/>
            <person name="Gonzalez J."/>
            <person name="Henrissat B."/>
            <person name="Kuo A."/>
            <person name="Liang C."/>
            <person name="Lipzen A."/>
            <person name="Lutzoni F."/>
            <person name="Magnuson J."/>
            <person name="Mondo S."/>
            <person name="Nolan M."/>
            <person name="Ohm R."/>
            <person name="Pangilinan J."/>
            <person name="Park H.-J."/>
            <person name="Ramirez L."/>
            <person name="Alfaro M."/>
            <person name="Sun H."/>
            <person name="Tritt A."/>
            <person name="Yoshinaga Y."/>
            <person name="Zwiers L.-H."/>
            <person name="Turgeon B."/>
            <person name="Goodwin S."/>
            <person name="Spatafora J."/>
            <person name="Crous P."/>
            <person name="Grigoriev I."/>
        </authorList>
    </citation>
    <scope>NUCLEOTIDE SEQUENCE</scope>
    <source>
        <strain evidence="10">CBS 113818</strain>
    </source>
</reference>
<evidence type="ECO:0000256" key="6">
    <source>
        <dbReference type="ARBA" id="ARBA00022741"/>
    </source>
</evidence>
<comment type="similarity">
    <text evidence="2">Belongs to the Clp1 family. NOL9/GRC3 subfamily.</text>
</comment>
<dbReference type="Gene3D" id="3.40.50.300">
    <property type="entry name" value="P-loop containing nucleotide triphosphate hydrolases"/>
    <property type="match status" value="1"/>
</dbReference>
<evidence type="ECO:0000256" key="5">
    <source>
        <dbReference type="ARBA" id="ARBA00022679"/>
    </source>
</evidence>
<evidence type="ECO:0000259" key="9">
    <source>
        <dbReference type="Pfam" id="PF16575"/>
    </source>
</evidence>
<gene>
    <name evidence="10" type="ORF">CC86DRAFT_381660</name>
</gene>
<dbReference type="OrthoDB" id="4054781at2759"/>
<dbReference type="GO" id="GO:0051731">
    <property type="term" value="F:polynucleotide 5'-hydroxyl-kinase activity"/>
    <property type="evidence" value="ECO:0007669"/>
    <property type="project" value="InterPro"/>
</dbReference>
<dbReference type="GO" id="GO:0000448">
    <property type="term" value="P:cleavage in ITS2 between 5.8S rRNA and LSU-rRNA of tricistronic rRNA transcript (SSU-rRNA, 5.8S rRNA, LSU-rRNA)"/>
    <property type="evidence" value="ECO:0007669"/>
    <property type="project" value="TreeGrafter"/>
</dbReference>
<evidence type="ECO:0000256" key="3">
    <source>
        <dbReference type="ARBA" id="ARBA00018706"/>
    </source>
</evidence>
<keyword evidence="6" id="KW-0547">Nucleotide-binding</keyword>
<dbReference type="AlphaFoldDB" id="A0A6A7A2X8"/>
<feature type="domain" description="Clp1 P-loop" evidence="9">
    <location>
        <begin position="182"/>
        <end position="390"/>
    </location>
</feature>